<dbReference type="InterPro" id="IPR050644">
    <property type="entry name" value="PG_Glycine_Bridge_Synth"/>
</dbReference>
<dbReference type="PANTHER" id="PTHR36174">
    <property type="entry name" value="LIPID II:GLYCINE GLYCYLTRANSFERASE"/>
    <property type="match status" value="1"/>
</dbReference>
<evidence type="ECO:0000256" key="2">
    <source>
        <dbReference type="ARBA" id="ARBA00022679"/>
    </source>
</evidence>
<evidence type="ECO:0000256" key="6">
    <source>
        <dbReference type="ARBA" id="ARBA00023316"/>
    </source>
</evidence>
<keyword evidence="6" id="KW-0961">Cell wall biogenesis/degradation</keyword>
<evidence type="ECO:0000256" key="5">
    <source>
        <dbReference type="ARBA" id="ARBA00023315"/>
    </source>
</evidence>
<proteinExistence type="inferred from homology"/>
<dbReference type="GO" id="GO:0008360">
    <property type="term" value="P:regulation of cell shape"/>
    <property type="evidence" value="ECO:0007669"/>
    <property type="project" value="UniProtKB-KW"/>
</dbReference>
<dbReference type="AlphaFoldDB" id="A0A1G2H745"/>
<dbReference type="PANTHER" id="PTHR36174:SF1">
    <property type="entry name" value="LIPID II:GLYCINE GLYCYLTRANSFERASE"/>
    <property type="match status" value="1"/>
</dbReference>
<reference evidence="7 8" key="1">
    <citation type="journal article" date="2016" name="Nat. Commun.">
        <title>Thousands of microbial genomes shed light on interconnected biogeochemical processes in an aquifer system.</title>
        <authorList>
            <person name="Anantharaman K."/>
            <person name="Brown C.T."/>
            <person name="Hug L.A."/>
            <person name="Sharon I."/>
            <person name="Castelle C.J."/>
            <person name="Probst A.J."/>
            <person name="Thomas B.C."/>
            <person name="Singh A."/>
            <person name="Wilkins M.J."/>
            <person name="Karaoz U."/>
            <person name="Brodie E.L."/>
            <person name="Williams K.H."/>
            <person name="Hubbard S.S."/>
            <person name="Banfield J.F."/>
        </authorList>
    </citation>
    <scope>NUCLEOTIDE SEQUENCE [LARGE SCALE GENOMIC DNA]</scope>
</reference>
<dbReference type="GO" id="GO:0009252">
    <property type="term" value="P:peptidoglycan biosynthetic process"/>
    <property type="evidence" value="ECO:0007669"/>
    <property type="project" value="UniProtKB-KW"/>
</dbReference>
<organism evidence="7 8">
    <name type="scientific">Candidatus Spechtbacteria bacterium RIFCSPHIGHO2_01_FULL_43_30</name>
    <dbReference type="NCBI Taxonomy" id="1802158"/>
    <lineage>
        <taxon>Bacteria</taxon>
        <taxon>Candidatus Spechtiibacteriota</taxon>
    </lineage>
</organism>
<keyword evidence="5" id="KW-0012">Acyltransferase</keyword>
<evidence type="ECO:0008006" key="9">
    <source>
        <dbReference type="Google" id="ProtNLM"/>
    </source>
</evidence>
<evidence type="ECO:0000256" key="1">
    <source>
        <dbReference type="ARBA" id="ARBA00009943"/>
    </source>
</evidence>
<dbReference type="STRING" id="1802158.A2827_02805"/>
<dbReference type="EMBL" id="MHOD01000014">
    <property type="protein sequence ID" value="OGZ58130.1"/>
    <property type="molecule type" value="Genomic_DNA"/>
</dbReference>
<sequence>MEHFLQSPEWEEFQKSIGRKTLRVEGLLVIKLPLILDKSYLYAAGTRVADSKPITKGLVNGLAGISKNENAIFFKFEPMVSQGELAKELTKSGLKKSDKHIQPQRTVILDLIKSDEELLGDMREKARYNLRLASRKDLKFDIQVWSANEPIFEEFWRILEKTAERDAFHTHTKDYYQKLLEMPLTKLFKVRHDGKLISASIVLFYGDRAYYLHGASDYEYRNLMAPYLLHWETIKYAKSKGFREYDFWGVDDAKWPGVTRFKRGFGGKEIEYAGSYDYIFQPLWHKLYDFRDKIRKR</sequence>
<evidence type="ECO:0000313" key="8">
    <source>
        <dbReference type="Proteomes" id="UP000177932"/>
    </source>
</evidence>
<dbReference type="GO" id="GO:0071555">
    <property type="term" value="P:cell wall organization"/>
    <property type="evidence" value="ECO:0007669"/>
    <property type="project" value="UniProtKB-KW"/>
</dbReference>
<dbReference type="GO" id="GO:0016755">
    <property type="term" value="F:aminoacyltransferase activity"/>
    <property type="evidence" value="ECO:0007669"/>
    <property type="project" value="InterPro"/>
</dbReference>
<keyword evidence="3" id="KW-0133">Cell shape</keyword>
<dbReference type="InterPro" id="IPR003447">
    <property type="entry name" value="FEMABX"/>
</dbReference>
<evidence type="ECO:0000256" key="4">
    <source>
        <dbReference type="ARBA" id="ARBA00022984"/>
    </source>
</evidence>
<dbReference type="Pfam" id="PF02388">
    <property type="entry name" value="FemAB"/>
    <property type="match status" value="2"/>
</dbReference>
<dbReference type="InterPro" id="IPR016181">
    <property type="entry name" value="Acyl_CoA_acyltransferase"/>
</dbReference>
<accession>A0A1G2H745</accession>
<evidence type="ECO:0000313" key="7">
    <source>
        <dbReference type="EMBL" id="OGZ58130.1"/>
    </source>
</evidence>
<gene>
    <name evidence="7" type="ORF">A2827_02805</name>
</gene>
<keyword evidence="2" id="KW-0808">Transferase</keyword>
<evidence type="ECO:0000256" key="3">
    <source>
        <dbReference type="ARBA" id="ARBA00022960"/>
    </source>
</evidence>
<dbReference type="PROSITE" id="PS51191">
    <property type="entry name" value="FEMABX"/>
    <property type="match status" value="1"/>
</dbReference>
<keyword evidence="4" id="KW-0573">Peptidoglycan synthesis</keyword>
<dbReference type="SUPFAM" id="SSF55729">
    <property type="entry name" value="Acyl-CoA N-acyltransferases (Nat)"/>
    <property type="match status" value="1"/>
</dbReference>
<dbReference type="Gene3D" id="3.40.630.30">
    <property type="match status" value="1"/>
</dbReference>
<name>A0A1G2H745_9BACT</name>
<dbReference type="Proteomes" id="UP000177932">
    <property type="component" value="Unassembled WGS sequence"/>
</dbReference>
<comment type="similarity">
    <text evidence="1">Belongs to the FemABX family.</text>
</comment>
<comment type="caution">
    <text evidence="7">The sequence shown here is derived from an EMBL/GenBank/DDBJ whole genome shotgun (WGS) entry which is preliminary data.</text>
</comment>
<protein>
    <recommendedName>
        <fullName evidence="9">BioF2-like acetyltransferase domain-containing protein</fullName>
    </recommendedName>
</protein>